<name>A0A381ZK97_9ZZZZ</name>
<accession>A0A381ZK97</accession>
<feature type="non-terminal residue" evidence="2">
    <location>
        <position position="1"/>
    </location>
</feature>
<reference evidence="2" key="1">
    <citation type="submission" date="2018-05" db="EMBL/GenBank/DDBJ databases">
        <authorList>
            <person name="Lanie J.A."/>
            <person name="Ng W.-L."/>
            <person name="Kazmierczak K.M."/>
            <person name="Andrzejewski T.M."/>
            <person name="Davidsen T.M."/>
            <person name="Wayne K.J."/>
            <person name="Tettelin H."/>
            <person name="Glass J.I."/>
            <person name="Rusch D."/>
            <person name="Podicherti R."/>
            <person name="Tsui H.-C.T."/>
            <person name="Winkler M.E."/>
        </authorList>
    </citation>
    <scope>NUCLEOTIDE SEQUENCE</scope>
</reference>
<evidence type="ECO:0000313" key="2">
    <source>
        <dbReference type="EMBL" id="SVA89262.1"/>
    </source>
</evidence>
<proteinExistence type="predicted"/>
<sequence>ITCNDISTADLIMSNESPSRSGNEVDGTKGSWVMQEGEESMYLINRNNGKRYKIMLEEVQ</sequence>
<dbReference type="EMBL" id="UINC01021527">
    <property type="protein sequence ID" value="SVA89262.1"/>
    <property type="molecule type" value="Genomic_DNA"/>
</dbReference>
<dbReference type="AlphaFoldDB" id="A0A381ZK97"/>
<evidence type="ECO:0000256" key="1">
    <source>
        <dbReference type="SAM" id="MobiDB-lite"/>
    </source>
</evidence>
<protein>
    <submittedName>
        <fullName evidence="2">Uncharacterized protein</fullName>
    </submittedName>
</protein>
<gene>
    <name evidence="2" type="ORF">METZ01_LOCUS142116</name>
</gene>
<organism evidence="2">
    <name type="scientific">marine metagenome</name>
    <dbReference type="NCBI Taxonomy" id="408172"/>
    <lineage>
        <taxon>unclassified sequences</taxon>
        <taxon>metagenomes</taxon>
        <taxon>ecological metagenomes</taxon>
    </lineage>
</organism>
<feature type="region of interest" description="Disordered" evidence="1">
    <location>
        <begin position="1"/>
        <end position="29"/>
    </location>
</feature>